<keyword evidence="3" id="KW-1185">Reference proteome</keyword>
<feature type="domain" description="DinB-like" evidence="1">
    <location>
        <begin position="8"/>
        <end position="145"/>
    </location>
</feature>
<evidence type="ECO:0000259" key="1">
    <source>
        <dbReference type="Pfam" id="PF12867"/>
    </source>
</evidence>
<dbReference type="Gene3D" id="1.20.120.450">
    <property type="entry name" value="dinb family like domain"/>
    <property type="match status" value="1"/>
</dbReference>
<dbReference type="InterPro" id="IPR024775">
    <property type="entry name" value="DinB-like"/>
</dbReference>
<organism evidence="2 3">
    <name type="scientific">Paenibacillus vini</name>
    <dbReference type="NCBI Taxonomy" id="1476024"/>
    <lineage>
        <taxon>Bacteria</taxon>
        <taxon>Bacillati</taxon>
        <taxon>Bacillota</taxon>
        <taxon>Bacilli</taxon>
        <taxon>Bacillales</taxon>
        <taxon>Paenibacillaceae</taxon>
        <taxon>Paenibacillus</taxon>
    </lineage>
</organism>
<comment type="caution">
    <text evidence="2">The sequence shown here is derived from an EMBL/GenBank/DDBJ whole genome shotgun (WGS) entry which is preliminary data.</text>
</comment>
<evidence type="ECO:0000313" key="2">
    <source>
        <dbReference type="EMBL" id="GIP53908.1"/>
    </source>
</evidence>
<reference evidence="2 3" key="1">
    <citation type="submission" date="2021-03" db="EMBL/GenBank/DDBJ databases">
        <title>Antimicrobial resistance genes in bacteria isolated from Japanese honey, and their potential for conferring macrolide and lincosamide resistance in the American foulbrood pathogen Paenibacillus larvae.</title>
        <authorList>
            <person name="Okamoto M."/>
            <person name="Kumagai M."/>
            <person name="Kanamori H."/>
            <person name="Takamatsu D."/>
        </authorList>
    </citation>
    <scope>NUCLEOTIDE SEQUENCE [LARGE SCALE GENOMIC DNA]</scope>
    <source>
        <strain evidence="2 3">J42TS3</strain>
    </source>
</reference>
<dbReference type="RefSeq" id="WP_213655343.1">
    <property type="nucleotide sequence ID" value="NZ_BOSL01000008.1"/>
</dbReference>
<dbReference type="SUPFAM" id="SSF109854">
    <property type="entry name" value="DinB/YfiT-like putative metalloenzymes"/>
    <property type="match status" value="1"/>
</dbReference>
<accession>A0ABQ4MD46</accession>
<proteinExistence type="predicted"/>
<evidence type="ECO:0000313" key="3">
    <source>
        <dbReference type="Proteomes" id="UP000679992"/>
    </source>
</evidence>
<sequence length="157" mass="18398">MSHYLFDQLHFVRKNTMKLVVGLSEEQSEVVIEGMNNHIKWNLGHLYFVLERNAFHFIGEEMSLPDHFEELYRPGSKPGNEPYPVPSLDEITELLGGQTQRIEKRLGKRLQEKALQSYTTSSGLLLTTVEEFLNFCLYHEGMHFEKIKWINKMIRGQ</sequence>
<dbReference type="Pfam" id="PF12867">
    <property type="entry name" value="DinB_2"/>
    <property type="match status" value="1"/>
</dbReference>
<dbReference type="EMBL" id="BOSL01000008">
    <property type="protein sequence ID" value="GIP53908.1"/>
    <property type="molecule type" value="Genomic_DNA"/>
</dbReference>
<dbReference type="InterPro" id="IPR034660">
    <property type="entry name" value="DinB/YfiT-like"/>
</dbReference>
<dbReference type="Proteomes" id="UP000679992">
    <property type="component" value="Unassembled WGS sequence"/>
</dbReference>
<gene>
    <name evidence="2" type="ORF">J42TS3_29430</name>
</gene>
<protein>
    <recommendedName>
        <fullName evidence="1">DinB-like domain-containing protein</fullName>
    </recommendedName>
</protein>
<name>A0ABQ4MD46_9BACL</name>